<dbReference type="InterPro" id="IPR037219">
    <property type="entry name" value="Peptidase_M41-like"/>
</dbReference>
<name>H8GGA0_METAL</name>
<dbReference type="eggNOG" id="ENOG5031KFP">
    <property type="taxonomic scope" value="Bacteria"/>
</dbReference>
<sequence length="223" mass="25612">MRRNIRVNNAVAYTPEISRRCVAYHEAGHAAAIYLLNRIRNIPPLLFNLRFSVIHSDTVTDFQTAYENYIACIEGGRLLHTLPDTLDDFRYISVENGQDWIRTRENLLNAFDADMINLLAGSLAEAKFVAEMDDEIFTYRLVDPPALENYGGSFDLALIEDYLQRYSPDQQTRDQKLNQLHQVAFNFINDYHNWRAISKLAEFILAADKDTICSEEVATILGE</sequence>
<keyword evidence="2" id="KW-1185">Reference proteome</keyword>
<evidence type="ECO:0000313" key="2">
    <source>
        <dbReference type="Proteomes" id="UP000005090"/>
    </source>
</evidence>
<dbReference type="GO" id="GO:0006508">
    <property type="term" value="P:proteolysis"/>
    <property type="evidence" value="ECO:0007669"/>
    <property type="project" value="InterPro"/>
</dbReference>
<organism evidence="1 2">
    <name type="scientific">Methylomicrobium album BG8</name>
    <dbReference type="NCBI Taxonomy" id="686340"/>
    <lineage>
        <taxon>Bacteria</taxon>
        <taxon>Pseudomonadati</taxon>
        <taxon>Pseudomonadota</taxon>
        <taxon>Gammaproteobacteria</taxon>
        <taxon>Methylococcales</taxon>
        <taxon>Methylococcaceae</taxon>
        <taxon>Methylomicrobium</taxon>
    </lineage>
</organism>
<reference evidence="1 2" key="1">
    <citation type="journal article" date="2013" name="Genome Announc.">
        <title>Genome Sequence of the Obligate Gammaproteobacterial Methanotroph Methylomicrobium album Strain BG8.</title>
        <authorList>
            <person name="Kits K.D."/>
            <person name="Kalyuzhnaya M.G."/>
            <person name="Klotz M.G."/>
            <person name="Jetten M.S."/>
            <person name="Op den Camp H.J."/>
            <person name="Vuilleumier S."/>
            <person name="Bringel F."/>
            <person name="Dispirito A.A."/>
            <person name="Murrell J.C."/>
            <person name="Bruce D."/>
            <person name="Cheng J.F."/>
            <person name="Copeland A."/>
            <person name="Goodwin L."/>
            <person name="Hauser L."/>
            <person name="Lajus A."/>
            <person name="Land M.L."/>
            <person name="Lapidus A."/>
            <person name="Lucas S."/>
            <person name="Medigue C."/>
            <person name="Pitluck S."/>
            <person name="Woyke T."/>
            <person name="Zeytun A."/>
            <person name="Stein L.Y."/>
        </authorList>
    </citation>
    <scope>NUCLEOTIDE SEQUENCE [LARGE SCALE GENOMIC DNA]</scope>
    <source>
        <strain evidence="1 2">BG8</strain>
    </source>
</reference>
<proteinExistence type="predicted"/>
<accession>H8GGA0</accession>
<dbReference type="Proteomes" id="UP000005090">
    <property type="component" value="Chromosome"/>
</dbReference>
<dbReference type="STRING" id="686340.Metal_3532"/>
<dbReference type="EMBL" id="CM001475">
    <property type="protein sequence ID" value="EIC31180.1"/>
    <property type="molecule type" value="Genomic_DNA"/>
</dbReference>
<dbReference type="HOGENOM" id="CLU_1218593_0_0_6"/>
<dbReference type="GO" id="GO:0004176">
    <property type="term" value="F:ATP-dependent peptidase activity"/>
    <property type="evidence" value="ECO:0007669"/>
    <property type="project" value="InterPro"/>
</dbReference>
<dbReference type="AlphaFoldDB" id="H8GGA0"/>
<gene>
    <name evidence="1" type="ORF">Metal_3532</name>
</gene>
<dbReference type="RefSeq" id="WP_005374354.1">
    <property type="nucleotide sequence ID" value="NZ_CM001475.1"/>
</dbReference>
<dbReference type="GO" id="GO:0005524">
    <property type="term" value="F:ATP binding"/>
    <property type="evidence" value="ECO:0007669"/>
    <property type="project" value="InterPro"/>
</dbReference>
<protein>
    <recommendedName>
        <fullName evidence="3">Peptidase family M41</fullName>
    </recommendedName>
</protein>
<dbReference type="SUPFAM" id="SSF140990">
    <property type="entry name" value="FtsH protease domain-like"/>
    <property type="match status" value="1"/>
</dbReference>
<evidence type="ECO:0000313" key="1">
    <source>
        <dbReference type="EMBL" id="EIC31180.1"/>
    </source>
</evidence>
<evidence type="ECO:0008006" key="3">
    <source>
        <dbReference type="Google" id="ProtNLM"/>
    </source>
</evidence>
<dbReference type="GO" id="GO:0004222">
    <property type="term" value="F:metalloendopeptidase activity"/>
    <property type="evidence" value="ECO:0007669"/>
    <property type="project" value="InterPro"/>
</dbReference>